<dbReference type="OMA" id="APCQEPC"/>
<feature type="non-terminal residue" evidence="10">
    <location>
        <position position="1872"/>
    </location>
</feature>
<proteinExistence type="predicted"/>
<gene>
    <name evidence="10" type="ORF">X975_15898</name>
</gene>
<dbReference type="InterPro" id="IPR027417">
    <property type="entry name" value="P-loop_NTPase"/>
</dbReference>
<feature type="domain" description="RZ-type" evidence="9">
    <location>
        <begin position="1787"/>
        <end position="1858"/>
    </location>
</feature>
<dbReference type="GO" id="GO:0002376">
    <property type="term" value="P:immune system process"/>
    <property type="evidence" value="ECO:0007669"/>
    <property type="project" value="UniProtKB-KW"/>
</dbReference>
<keyword evidence="4" id="KW-0677">Repeat</keyword>
<evidence type="ECO:0000256" key="1">
    <source>
        <dbReference type="ARBA" id="ARBA00004496"/>
    </source>
</evidence>
<accession>A0A087TRX9</accession>
<evidence type="ECO:0000256" key="4">
    <source>
        <dbReference type="ARBA" id="ARBA00022737"/>
    </source>
</evidence>
<dbReference type="SUPFAM" id="SSF52540">
    <property type="entry name" value="P-loop containing nucleoside triphosphate hydrolases"/>
    <property type="match status" value="1"/>
</dbReference>
<dbReference type="GO" id="GO:0031048">
    <property type="term" value="P:regulatory ncRNA-mediated heterochromatin formation"/>
    <property type="evidence" value="ECO:0007669"/>
    <property type="project" value="TreeGrafter"/>
</dbReference>
<dbReference type="FunFam" id="3.40.50.300:FF:000742">
    <property type="entry name" value="NFX1-type zinc finger-containing protein 1"/>
    <property type="match status" value="1"/>
</dbReference>
<evidence type="ECO:0000256" key="3">
    <source>
        <dbReference type="ARBA" id="ARBA00022723"/>
    </source>
</evidence>
<dbReference type="STRING" id="407821.A0A087TRX9"/>
<dbReference type="GO" id="GO:0005737">
    <property type="term" value="C:cytoplasm"/>
    <property type="evidence" value="ECO:0007669"/>
    <property type="project" value="UniProtKB-SubCell"/>
</dbReference>
<evidence type="ECO:0000256" key="8">
    <source>
        <dbReference type="SAM" id="MobiDB-lite"/>
    </source>
</evidence>
<keyword evidence="7" id="KW-0391">Immunity</keyword>
<dbReference type="GO" id="GO:0031380">
    <property type="term" value="C:nuclear RNA-directed RNA polymerase complex"/>
    <property type="evidence" value="ECO:0007669"/>
    <property type="project" value="TreeGrafter"/>
</dbReference>
<dbReference type="Pfam" id="PF25396">
    <property type="entry name" value="ZNFX1"/>
    <property type="match status" value="1"/>
</dbReference>
<keyword evidence="5" id="KW-0863">Zinc-finger</keyword>
<reference evidence="10 11" key="1">
    <citation type="submission" date="2013-11" db="EMBL/GenBank/DDBJ databases">
        <title>Genome sequencing of Stegodyphus mimosarum.</title>
        <authorList>
            <person name="Bechsgaard J."/>
        </authorList>
    </citation>
    <scope>NUCLEOTIDE SEQUENCE [LARGE SCALE GENOMIC DNA]</scope>
</reference>
<evidence type="ECO:0000256" key="2">
    <source>
        <dbReference type="ARBA" id="ARBA00022490"/>
    </source>
</evidence>
<dbReference type="InterPro" id="IPR047187">
    <property type="entry name" value="SF1_C_Upf1"/>
</dbReference>
<evidence type="ECO:0000313" key="11">
    <source>
        <dbReference type="Proteomes" id="UP000054359"/>
    </source>
</evidence>
<dbReference type="GO" id="GO:0008270">
    <property type="term" value="F:zinc ion binding"/>
    <property type="evidence" value="ECO:0007669"/>
    <property type="project" value="UniProtKB-KW"/>
</dbReference>
<dbReference type="InterPro" id="IPR045055">
    <property type="entry name" value="DNA2/NAM7-like"/>
</dbReference>
<evidence type="ECO:0000256" key="7">
    <source>
        <dbReference type="ARBA" id="ARBA00022859"/>
    </source>
</evidence>
<dbReference type="Gene3D" id="3.40.50.300">
    <property type="entry name" value="P-loop containing nucleotide triphosphate hydrolases"/>
    <property type="match status" value="3"/>
</dbReference>
<keyword evidence="3" id="KW-0479">Metal-binding</keyword>
<name>A0A087TRX9_STEMI</name>
<dbReference type="Pfam" id="PF13087">
    <property type="entry name" value="AAA_12"/>
    <property type="match status" value="1"/>
</dbReference>
<dbReference type="InterPro" id="IPR041677">
    <property type="entry name" value="DNA2/NAM7_AAA_11"/>
</dbReference>
<keyword evidence="6" id="KW-0862">Zinc</keyword>
<dbReference type="EMBL" id="KK116477">
    <property type="protein sequence ID" value="KFM67868.1"/>
    <property type="molecule type" value="Genomic_DNA"/>
</dbReference>
<dbReference type="PANTHER" id="PTHR10887">
    <property type="entry name" value="DNA2/NAM7 HELICASE FAMILY"/>
    <property type="match status" value="1"/>
</dbReference>
<protein>
    <submittedName>
        <fullName evidence="10">NFX1-type zinc finger-containing protein 1</fullName>
    </submittedName>
</protein>
<dbReference type="Pfam" id="PF13086">
    <property type="entry name" value="AAA_11"/>
    <property type="match status" value="1"/>
</dbReference>
<dbReference type="PROSITE" id="PS51981">
    <property type="entry name" value="ZF_RZ"/>
    <property type="match status" value="1"/>
</dbReference>
<dbReference type="OrthoDB" id="2423195at2759"/>
<dbReference type="CDD" id="cd18808">
    <property type="entry name" value="SF1_C_Upf1"/>
    <property type="match status" value="1"/>
</dbReference>
<dbReference type="InterPro" id="IPR041679">
    <property type="entry name" value="DNA2/NAM7-like_C"/>
</dbReference>
<dbReference type="InterPro" id="IPR057373">
    <property type="entry name" value="ZNFX1"/>
</dbReference>
<organism evidence="10 11">
    <name type="scientific">Stegodyphus mimosarum</name>
    <name type="common">African social velvet spider</name>
    <dbReference type="NCBI Taxonomy" id="407821"/>
    <lineage>
        <taxon>Eukaryota</taxon>
        <taxon>Metazoa</taxon>
        <taxon>Ecdysozoa</taxon>
        <taxon>Arthropoda</taxon>
        <taxon>Chelicerata</taxon>
        <taxon>Arachnida</taxon>
        <taxon>Araneae</taxon>
        <taxon>Araneomorphae</taxon>
        <taxon>Entelegynae</taxon>
        <taxon>Eresoidea</taxon>
        <taxon>Eresidae</taxon>
        <taxon>Stegodyphus</taxon>
    </lineage>
</organism>
<evidence type="ECO:0000256" key="5">
    <source>
        <dbReference type="ARBA" id="ARBA00022771"/>
    </source>
</evidence>
<keyword evidence="2" id="KW-0963">Cytoplasm</keyword>
<dbReference type="SMART" id="SM00438">
    <property type="entry name" value="ZnF_NFX"/>
    <property type="match status" value="4"/>
</dbReference>
<sequence>MVENRRYDLHAVWNQVDEDECQTATNVGKSLGTKIRQTNVRETKRKPHVTEQSANINHNSSYCNRNLLNQRHRNKTLSYLPDEKSARIPSRQNEPRLQNNERNDFRNQNKLFRFNFMRELGNKPANEIMCIIINGSKEFSSLLEKIRSRDMMAYVHIALGKACSSSMRANVSRMINMVASIRKFLLTDLQQYLISFQKHPSEQFHIDSLASVVEFLQKYQQSFSASASDSLLILMPLLKSTCENYLRNNEEYYRTVLHKLGEIEKENQYFLSKYSPEEIKKSSRNEKLQLDQPPEEYRNIPILPTDEDVLQGCTFLRPNVIEGRYQDTEHYLDVQYRLLREDYMKPLRDGITEYLRLKRNGKSLKNCKDIRIYQNVRIIKQDFVNGGLVHIAEFDIKIFRNIKWEFSKRFITGSLLCLSSDDFKTMLFASVARRIPEELKNGHLLLRFETITDEVLNLTPLRNFVVIETDAYFEAYRHNLSALQELNEEKLPMKRYIVDVERDVQSPQYLNRATTYDMRPLLMPLSETCIEHVSHLNRKAETSYIYPRNIAQKASEIPVLDDSSWPSFSDLCLDISQYRALKAAITKEFAVIQGPPGTGKTFIGLRIVQLLLHNLKKWSFDEQQCPILIVCYTNHALDQFLEGLLFFTQSIVRVGGRGANTAVAKYQLSNLKMLAKEKRNVPSYLYGSVRQKNSELQAIKADIDEIRKFIDRSVSSVLGENILRNNMPDCHFNSLKRNSHHLVDDGFIIKDWLGIRVQTAEQGSDIEMLADGNRSNLNDIAPDDTDVHYTEETNEEQSGDEADIEFIESQRDIDTDEFADVSFPSVENEYEEKTQIVVDFGFQMQGTKKKQAKYVSRLLKNSDTMKETEALDIKDVWLLDINQRWQLYKFWLQCFVKEKQEECFHLQQELRIKYQEMCELRTEEDLFILQDAHVVGMTTTGAAKYRNLLQRLNPKIIIVEEAAEILESHIVTSLAPGTQHVILIGDHQQLRPSATVHMLAVKYHLNVSLFERMVQNRMECFRLAIQHRMRPDIANLLVPHIYSDLKNHESVYKFENIKGVSKNVFFITHSFNEFQEYDSKSKVNEHEARFLIKLCKYLVLQGYDPSQLTVLTTYSGQYFVLKRLAAGSLIQKVRFTVVDNFQGEENDIILISFVRSNEEGEIGFLKVSNRVCVALSRARKGLYCIGNFELLAERSDLWKAIVTTLENKQAVGTSLQLMCQNHPEVSSVVSSEKDFDAVPEGGCTRSCEFRLSCGHVCSLMCHPYDMSHESIRCVKPCCKTCDKGHQCNKKCYEDCGLCMAKVDKILPLCGHAIKVRCHQLNDANLICTKMCEKFLSCGHKCTNKCSSECIIKCKQNVSVISPNCGHKVTLECFNSNNMESLLQNCSEPCRVELACGHMCHGTCGTCHQGRLHILCNQRCKRILVCGHECNALCSKSCPPCKRRCENRCIHSKCPKKCGEPCQKCSEPCEWACAHKKCQNLCGEFCDRLPCDVPCSKTLQCGHQCIGLCGEPCLSVCRECDKEEVQEIFFGCEDEPDARFICLEDCKHFFEVENITVWMKNEEQGEIQMKVCPKCKTVIRKNLRFGNIVKSCLADIEKVKQVTYGNKERNFMKQRDLLSSLLENNGTLKKICKPLISVLRSGKSRSVQELTTMENVISIASGLVKVTELMYSFSYDSPNSDLEVRDSIKLLVSYVNISMKWITEFIQDEFLTASEQQLQMLTWEAHRLKLIDQVLKFACQRVIKSNVYFENIAKILLKYKAFSDDDVKNFTVNFKKLAEVLGEAVINVSDFEKQSILKAMGLSRGHWYQCPNGHVYCITECGGAMQESRCNECGERIGGSSHTLLSSNRVSTAMDGARYSAWSDAMNMENYRF</sequence>
<dbReference type="Pfam" id="PF20173">
    <property type="entry name" value="ZnF_RZ-type"/>
    <property type="match status" value="1"/>
</dbReference>
<dbReference type="InterPro" id="IPR046439">
    <property type="entry name" value="ZF_RZ_dom"/>
</dbReference>
<comment type="subcellular location">
    <subcellularLocation>
        <location evidence="1">Cytoplasm</location>
    </subcellularLocation>
</comment>
<dbReference type="Proteomes" id="UP000054359">
    <property type="component" value="Unassembled WGS sequence"/>
</dbReference>
<dbReference type="PANTHER" id="PTHR10887:SF341">
    <property type="entry name" value="NFX1-TYPE ZINC FINGER-CONTAINING PROTEIN 1"/>
    <property type="match status" value="1"/>
</dbReference>
<dbReference type="InterPro" id="IPR000967">
    <property type="entry name" value="Znf_NFX1"/>
</dbReference>
<evidence type="ECO:0000256" key="6">
    <source>
        <dbReference type="ARBA" id="ARBA00022833"/>
    </source>
</evidence>
<feature type="region of interest" description="Disordered" evidence="8">
    <location>
        <begin position="83"/>
        <end position="103"/>
    </location>
</feature>
<evidence type="ECO:0000259" key="9">
    <source>
        <dbReference type="PROSITE" id="PS51981"/>
    </source>
</evidence>
<keyword evidence="11" id="KW-1185">Reference proteome</keyword>
<dbReference type="GO" id="GO:0004386">
    <property type="term" value="F:helicase activity"/>
    <property type="evidence" value="ECO:0007669"/>
    <property type="project" value="InterPro"/>
</dbReference>
<evidence type="ECO:0000313" key="10">
    <source>
        <dbReference type="EMBL" id="KFM67868.1"/>
    </source>
</evidence>
<dbReference type="CDD" id="cd17936">
    <property type="entry name" value="EEXXEc_NFX1"/>
    <property type="match status" value="1"/>
</dbReference>